<dbReference type="Pfam" id="PF07992">
    <property type="entry name" value="Pyr_redox_2"/>
    <property type="match status" value="1"/>
</dbReference>
<evidence type="ECO:0000256" key="2">
    <source>
        <dbReference type="ARBA" id="ARBA00011738"/>
    </source>
</evidence>
<evidence type="ECO:0000313" key="7">
    <source>
        <dbReference type="Proteomes" id="UP000552038"/>
    </source>
</evidence>
<organism evidence="6 7">
    <name type="scientific">Paenibacillus alvei</name>
    <name type="common">Bacillus alvei</name>
    <dbReference type="NCBI Taxonomy" id="44250"/>
    <lineage>
        <taxon>Bacteria</taxon>
        <taxon>Bacillati</taxon>
        <taxon>Bacillota</taxon>
        <taxon>Bacilli</taxon>
        <taxon>Bacillales</taxon>
        <taxon>Paenibacillaceae</taxon>
        <taxon>Paenibacillus</taxon>
    </lineage>
</organism>
<name>A0AAP7DIJ5_PAEAL</name>
<evidence type="ECO:0000313" key="6">
    <source>
        <dbReference type="EMBL" id="NOJ71647.1"/>
    </source>
</evidence>
<feature type="domain" description="FAD/NAD(P)-binding" evidence="5">
    <location>
        <begin position="28"/>
        <end position="235"/>
    </location>
</feature>
<comment type="caution">
    <text evidence="6">The sequence shown here is derived from an EMBL/GenBank/DDBJ whole genome shotgun (WGS) entry which is preliminary data.</text>
</comment>
<dbReference type="Gene3D" id="3.50.50.60">
    <property type="entry name" value="FAD/NAD(P)-binding domain"/>
    <property type="match status" value="2"/>
</dbReference>
<dbReference type="EMBL" id="JABFOR010000016">
    <property type="protein sequence ID" value="NOJ71647.1"/>
    <property type="molecule type" value="Genomic_DNA"/>
</dbReference>
<evidence type="ECO:0000259" key="5">
    <source>
        <dbReference type="Pfam" id="PF07992"/>
    </source>
</evidence>
<evidence type="ECO:0000256" key="4">
    <source>
        <dbReference type="ARBA" id="ARBA00023002"/>
    </source>
</evidence>
<keyword evidence="3" id="KW-0285">Flavoprotein</keyword>
<dbReference type="InterPro" id="IPR050097">
    <property type="entry name" value="Ferredoxin-NADP_redctase_2"/>
</dbReference>
<dbReference type="RefSeq" id="WP_171417115.1">
    <property type="nucleotide sequence ID" value="NZ_JABFOR010000016.1"/>
</dbReference>
<evidence type="ECO:0000256" key="3">
    <source>
        <dbReference type="ARBA" id="ARBA00022630"/>
    </source>
</evidence>
<dbReference type="Proteomes" id="UP000552038">
    <property type="component" value="Unassembled WGS sequence"/>
</dbReference>
<dbReference type="GO" id="GO:0016491">
    <property type="term" value="F:oxidoreductase activity"/>
    <property type="evidence" value="ECO:0007669"/>
    <property type="project" value="UniProtKB-KW"/>
</dbReference>
<comment type="subunit">
    <text evidence="2">Homodimer.</text>
</comment>
<dbReference type="PANTHER" id="PTHR48105">
    <property type="entry name" value="THIOREDOXIN REDUCTASE 1-RELATED-RELATED"/>
    <property type="match status" value="1"/>
</dbReference>
<proteinExistence type="predicted"/>
<dbReference type="InterPro" id="IPR036188">
    <property type="entry name" value="FAD/NAD-bd_sf"/>
</dbReference>
<reference evidence="6 7" key="1">
    <citation type="submission" date="2020-05" db="EMBL/GenBank/DDBJ databases">
        <title>Whole genome sequencing and identification of novel metabolites from Paenibacillus alvei strain JR949.</title>
        <authorList>
            <person name="Rajendhran J."/>
            <person name="Sree Pranav P."/>
            <person name="Mahalakshmi B."/>
            <person name="Karthikeyan R."/>
        </authorList>
    </citation>
    <scope>NUCLEOTIDE SEQUENCE [LARGE SCALE GENOMIC DNA]</scope>
    <source>
        <strain evidence="6 7">JR949</strain>
    </source>
</reference>
<gene>
    <name evidence="6" type="ORF">HMI46_13910</name>
</gene>
<keyword evidence="4" id="KW-0560">Oxidoreductase</keyword>
<dbReference type="SUPFAM" id="SSF51905">
    <property type="entry name" value="FAD/NAD(P)-binding domain"/>
    <property type="match status" value="1"/>
</dbReference>
<dbReference type="PRINTS" id="PR00368">
    <property type="entry name" value="FADPNR"/>
</dbReference>
<evidence type="ECO:0000256" key="1">
    <source>
        <dbReference type="ARBA" id="ARBA00001974"/>
    </source>
</evidence>
<accession>A0AAP7DIJ5</accession>
<dbReference type="AlphaFoldDB" id="A0AAP7DIJ5"/>
<protein>
    <submittedName>
        <fullName evidence="6">NAD(P)/FAD-dependent oxidoreductase</fullName>
    </submittedName>
</protein>
<dbReference type="PRINTS" id="PR00469">
    <property type="entry name" value="PNDRDTASEII"/>
</dbReference>
<dbReference type="InterPro" id="IPR023753">
    <property type="entry name" value="FAD/NAD-binding_dom"/>
</dbReference>
<comment type="cofactor">
    <cofactor evidence="1">
        <name>FAD</name>
        <dbReference type="ChEBI" id="CHEBI:57692"/>
    </cofactor>
</comment>
<sequence>MITIPEFRRIAHGELQRYPSVSLLQSEAVSVTKIESNESNFEVQDASGNRIQARKLILATGVKEIFPEIDGYAPLYGRSLFNCVYCDGWELRDQPLVIVSEHASGFHTAKLLYQWSRDIVVCTNGHSVLSTDQKLQLHTKGIKIMEQRIASFIGTNGLLEHIRFEDGTEISRSGGFVTPKFIQSTSFAEQLGCELSTSGGIMTEGLGKTTIPGVYAAGDAVSSSPSQVVFAAADGSRIAMRVNQDLSEEDFEQNTISDIQ</sequence>